<proteinExistence type="predicted"/>
<protein>
    <submittedName>
        <fullName evidence="2">Uncharacterized protein</fullName>
    </submittedName>
</protein>
<reference evidence="2 3" key="1">
    <citation type="submission" date="2019-06" db="EMBL/GenBank/DDBJ databases">
        <title>Draft genomes of female and male turbot (Scophthalmus maximus).</title>
        <authorList>
            <person name="Xu H."/>
            <person name="Xu X.-W."/>
            <person name="Shao C."/>
            <person name="Chen S."/>
        </authorList>
    </citation>
    <scope>NUCLEOTIDE SEQUENCE [LARGE SCALE GENOMIC DNA]</scope>
    <source>
        <strain evidence="2">Ysfricsl-2016a</strain>
        <tissue evidence="2">Blood</tissue>
    </source>
</reference>
<organism evidence="2 3">
    <name type="scientific">Scophthalmus maximus</name>
    <name type="common">Turbot</name>
    <name type="synonym">Psetta maxima</name>
    <dbReference type="NCBI Taxonomy" id="52904"/>
    <lineage>
        <taxon>Eukaryota</taxon>
        <taxon>Metazoa</taxon>
        <taxon>Chordata</taxon>
        <taxon>Craniata</taxon>
        <taxon>Vertebrata</taxon>
        <taxon>Euteleostomi</taxon>
        <taxon>Actinopterygii</taxon>
        <taxon>Neopterygii</taxon>
        <taxon>Teleostei</taxon>
        <taxon>Neoteleostei</taxon>
        <taxon>Acanthomorphata</taxon>
        <taxon>Carangaria</taxon>
        <taxon>Pleuronectiformes</taxon>
        <taxon>Pleuronectoidei</taxon>
        <taxon>Scophthalmidae</taxon>
        <taxon>Scophthalmus</taxon>
    </lineage>
</organism>
<name>A0A6A4S5R5_SCOMX</name>
<evidence type="ECO:0000313" key="2">
    <source>
        <dbReference type="EMBL" id="KAF0027548.1"/>
    </source>
</evidence>
<evidence type="ECO:0000313" key="3">
    <source>
        <dbReference type="Proteomes" id="UP000438429"/>
    </source>
</evidence>
<feature type="region of interest" description="Disordered" evidence="1">
    <location>
        <begin position="1"/>
        <end position="20"/>
    </location>
</feature>
<gene>
    <name evidence="2" type="ORF">F2P81_020289</name>
</gene>
<comment type="caution">
    <text evidence="2">The sequence shown here is derived from an EMBL/GenBank/DDBJ whole genome shotgun (WGS) entry which is preliminary data.</text>
</comment>
<feature type="compositionally biased region" description="Basic and acidic residues" evidence="1">
    <location>
        <begin position="1"/>
        <end position="11"/>
    </location>
</feature>
<dbReference type="EMBL" id="VEVO01000018">
    <property type="protein sequence ID" value="KAF0027548.1"/>
    <property type="molecule type" value="Genomic_DNA"/>
</dbReference>
<dbReference type="Proteomes" id="UP000438429">
    <property type="component" value="Unassembled WGS sequence"/>
</dbReference>
<accession>A0A6A4S5R5</accession>
<sequence length="73" mass="8243">METRDEMRDGETSPSSERAAASVLHRWIRIRQFARNAREGHSRHTQRLKDTGFSPASSWAVCGGIVAFPPNYV</sequence>
<dbReference type="AlphaFoldDB" id="A0A6A4S5R5"/>
<evidence type="ECO:0000256" key="1">
    <source>
        <dbReference type="SAM" id="MobiDB-lite"/>
    </source>
</evidence>